<dbReference type="PANTHER" id="PTHR47592:SF31">
    <property type="entry name" value="ZINC FINGER, CCHC-TYPE-RELATED"/>
    <property type="match status" value="1"/>
</dbReference>
<dbReference type="SUPFAM" id="SSF57756">
    <property type="entry name" value="Retrovirus zinc finger-like domains"/>
    <property type="match status" value="1"/>
</dbReference>
<dbReference type="PANTHER" id="PTHR47592">
    <property type="entry name" value="PBF68 PROTEIN"/>
    <property type="match status" value="1"/>
</dbReference>
<reference evidence="3" key="1">
    <citation type="submission" date="2018-02" db="EMBL/GenBank/DDBJ databases">
        <authorList>
            <person name="Cohen D.B."/>
            <person name="Kent A.D."/>
        </authorList>
    </citation>
    <scope>NUCLEOTIDE SEQUENCE</scope>
</reference>
<evidence type="ECO:0000256" key="1">
    <source>
        <dbReference type="SAM" id="MobiDB-lite"/>
    </source>
</evidence>
<dbReference type="Gene3D" id="4.10.60.10">
    <property type="entry name" value="Zinc finger, CCHC-type"/>
    <property type="match status" value="1"/>
</dbReference>
<gene>
    <name evidence="3" type="ORF">FSB_LOCUS53509</name>
</gene>
<evidence type="ECO:0000259" key="2">
    <source>
        <dbReference type="Pfam" id="PF22936"/>
    </source>
</evidence>
<dbReference type="AlphaFoldDB" id="A0A2N9IIU6"/>
<feature type="compositionally biased region" description="Low complexity" evidence="1">
    <location>
        <begin position="28"/>
        <end position="40"/>
    </location>
</feature>
<dbReference type="GO" id="GO:0008270">
    <property type="term" value="F:zinc ion binding"/>
    <property type="evidence" value="ECO:0007669"/>
    <property type="project" value="InterPro"/>
</dbReference>
<dbReference type="InterPro" id="IPR054722">
    <property type="entry name" value="PolX-like_BBD"/>
</dbReference>
<name>A0A2N9IIU6_FAGSY</name>
<sequence>MFVPSSSKVNYVDSKNLSGGGNKRKFSDSNPSNNSNNKQNKTCYNYGKKQHFKRECRNKKKQKKNDHKVPNKANMVEENFDIVAMVSNLHISMISELNMADAKSKSLDWWYDTGATVHVCNNKSHFKSLEDATFGQQVQMGNNSTAKVEGKGTVELQFASGKKLTLINGVCWEGIFL</sequence>
<feature type="region of interest" description="Disordered" evidence="1">
    <location>
        <begin position="1"/>
        <end position="72"/>
    </location>
</feature>
<dbReference type="Pfam" id="PF22936">
    <property type="entry name" value="Pol_BBD"/>
    <property type="match status" value="1"/>
</dbReference>
<feature type="compositionally biased region" description="Polar residues" evidence="1">
    <location>
        <begin position="1"/>
        <end position="17"/>
    </location>
</feature>
<dbReference type="EMBL" id="OIVN01006125">
    <property type="protein sequence ID" value="SPD25627.1"/>
    <property type="molecule type" value="Genomic_DNA"/>
</dbReference>
<evidence type="ECO:0000313" key="3">
    <source>
        <dbReference type="EMBL" id="SPD25627.1"/>
    </source>
</evidence>
<organism evidence="3">
    <name type="scientific">Fagus sylvatica</name>
    <name type="common">Beechnut</name>
    <dbReference type="NCBI Taxonomy" id="28930"/>
    <lineage>
        <taxon>Eukaryota</taxon>
        <taxon>Viridiplantae</taxon>
        <taxon>Streptophyta</taxon>
        <taxon>Embryophyta</taxon>
        <taxon>Tracheophyta</taxon>
        <taxon>Spermatophyta</taxon>
        <taxon>Magnoliopsida</taxon>
        <taxon>eudicotyledons</taxon>
        <taxon>Gunneridae</taxon>
        <taxon>Pentapetalae</taxon>
        <taxon>rosids</taxon>
        <taxon>fabids</taxon>
        <taxon>Fagales</taxon>
        <taxon>Fagaceae</taxon>
        <taxon>Fagus</taxon>
    </lineage>
</organism>
<dbReference type="InterPro" id="IPR036875">
    <property type="entry name" value="Znf_CCHC_sf"/>
</dbReference>
<feature type="compositionally biased region" description="Basic residues" evidence="1">
    <location>
        <begin position="48"/>
        <end position="66"/>
    </location>
</feature>
<proteinExistence type="predicted"/>
<feature type="domain" description="Retrovirus-related Pol polyprotein from transposon TNT 1-94-like beta-barrel" evidence="2">
    <location>
        <begin position="109"/>
        <end position="167"/>
    </location>
</feature>
<protein>
    <recommendedName>
        <fullName evidence="2">Retrovirus-related Pol polyprotein from transposon TNT 1-94-like beta-barrel domain-containing protein</fullName>
    </recommendedName>
</protein>
<dbReference type="GO" id="GO:0003676">
    <property type="term" value="F:nucleic acid binding"/>
    <property type="evidence" value="ECO:0007669"/>
    <property type="project" value="InterPro"/>
</dbReference>
<accession>A0A2N9IIU6</accession>